<proteinExistence type="predicted"/>
<dbReference type="Pfam" id="PF10400">
    <property type="entry name" value="Vir_act_alpha_C"/>
    <property type="match status" value="1"/>
</dbReference>
<protein>
    <submittedName>
        <fullName evidence="3">Transcriptional regulator, PadR family</fullName>
    </submittedName>
</protein>
<dbReference type="InterPro" id="IPR005149">
    <property type="entry name" value="Tscrpt_reg_PadR_N"/>
</dbReference>
<dbReference type="Gene3D" id="1.10.10.10">
    <property type="entry name" value="Winged helix-like DNA-binding domain superfamily/Winged helix DNA-binding domain"/>
    <property type="match status" value="1"/>
</dbReference>
<gene>
    <name evidence="3" type="ORF">AVDCRST_MAG33-1923</name>
</gene>
<evidence type="ECO:0000259" key="1">
    <source>
        <dbReference type="Pfam" id="PF03551"/>
    </source>
</evidence>
<name>A0A6J4UZE0_9BACT</name>
<dbReference type="InterPro" id="IPR036388">
    <property type="entry name" value="WH-like_DNA-bd_sf"/>
</dbReference>
<feature type="domain" description="Transcription regulator PadR C-terminal" evidence="2">
    <location>
        <begin position="95"/>
        <end position="169"/>
    </location>
</feature>
<dbReference type="EMBL" id="CADCWK010000211">
    <property type="protein sequence ID" value="CAA9564226.1"/>
    <property type="molecule type" value="Genomic_DNA"/>
</dbReference>
<dbReference type="Pfam" id="PF03551">
    <property type="entry name" value="PadR"/>
    <property type="match status" value="1"/>
</dbReference>
<evidence type="ECO:0000259" key="2">
    <source>
        <dbReference type="Pfam" id="PF10400"/>
    </source>
</evidence>
<accession>A0A6J4UZE0</accession>
<dbReference type="InterPro" id="IPR036390">
    <property type="entry name" value="WH_DNA-bd_sf"/>
</dbReference>
<dbReference type="PANTHER" id="PTHR43252">
    <property type="entry name" value="TRANSCRIPTIONAL REGULATOR YQJI"/>
    <property type="match status" value="1"/>
</dbReference>
<sequence length="191" mass="21253">MTDRPLNATAASLLGFLHEGPLTGWDLVQTAQRRIGNFWSLTQSQVYRELGTMADGGLVAAGERGARDRRPYEITDAGRAAFAEWLTRVPSDENIRFPLLLAISFGQRMAPADLHRIVRHHRRLHADRLAGYRHNLETIRRHVPDPDPYQLATLTFGIAHEEAAVGWFDGLPVAIRGEAPWDDDVPGGEAS</sequence>
<evidence type="ECO:0000313" key="3">
    <source>
        <dbReference type="EMBL" id="CAA9564226.1"/>
    </source>
</evidence>
<feature type="domain" description="Transcription regulator PadR N-terminal" evidence="1">
    <location>
        <begin position="13"/>
        <end position="84"/>
    </location>
</feature>
<dbReference type="InterPro" id="IPR018309">
    <property type="entry name" value="Tscrpt_reg_PadR_C"/>
</dbReference>
<dbReference type="SUPFAM" id="SSF46785">
    <property type="entry name" value="Winged helix' DNA-binding domain"/>
    <property type="match status" value="1"/>
</dbReference>
<dbReference type="PANTHER" id="PTHR43252:SF2">
    <property type="entry name" value="TRANSCRIPTION REGULATOR, PADR-LIKE FAMILY"/>
    <property type="match status" value="1"/>
</dbReference>
<reference evidence="3" key="1">
    <citation type="submission" date="2020-02" db="EMBL/GenBank/DDBJ databases">
        <authorList>
            <person name="Meier V. D."/>
        </authorList>
    </citation>
    <scope>NUCLEOTIDE SEQUENCE</scope>
    <source>
        <strain evidence="3">AVDCRST_MAG33</strain>
    </source>
</reference>
<dbReference type="AlphaFoldDB" id="A0A6J4UZE0"/>
<dbReference type="Gene3D" id="6.10.140.190">
    <property type="match status" value="1"/>
</dbReference>
<organism evidence="3">
    <name type="scientific">uncultured Thermomicrobiales bacterium</name>
    <dbReference type="NCBI Taxonomy" id="1645740"/>
    <lineage>
        <taxon>Bacteria</taxon>
        <taxon>Pseudomonadati</taxon>
        <taxon>Thermomicrobiota</taxon>
        <taxon>Thermomicrobia</taxon>
        <taxon>Thermomicrobiales</taxon>
        <taxon>environmental samples</taxon>
    </lineage>
</organism>